<dbReference type="AlphaFoldDB" id="A0A540V1C0"/>
<reference evidence="1 2" key="1">
    <citation type="submission" date="2019-06" db="EMBL/GenBank/DDBJ databases">
        <title>Genome sequence of Ureibacillus terrenus.</title>
        <authorList>
            <person name="Maclea K.S."/>
            <person name="Simoes M."/>
        </authorList>
    </citation>
    <scope>NUCLEOTIDE SEQUENCE [LARGE SCALE GENOMIC DNA]</scope>
    <source>
        <strain evidence="1 2">ATCC BAA-384</strain>
    </source>
</reference>
<name>A0A540V1C0_9BACL</name>
<keyword evidence="2" id="KW-1185">Reference proteome</keyword>
<sequence length="113" mass="13346">MEILVARDLIVDDLGNYYVAYAQEDNKLYITNAFQYYSFNRILNDAFVDDVEQKYARSVAVGQYFLDSLRNKIEGLERKNYPGGIYNLNEVTEYYDIEYNPFYEKDFTVADPI</sequence>
<organism evidence="1 2">
    <name type="scientific">Ureibacillus terrenus</name>
    <dbReference type="NCBI Taxonomy" id="118246"/>
    <lineage>
        <taxon>Bacteria</taxon>
        <taxon>Bacillati</taxon>
        <taxon>Bacillota</taxon>
        <taxon>Bacilli</taxon>
        <taxon>Bacillales</taxon>
        <taxon>Caryophanaceae</taxon>
        <taxon>Ureibacillus</taxon>
    </lineage>
</organism>
<comment type="caution">
    <text evidence="1">The sequence shown here is derived from an EMBL/GenBank/DDBJ whole genome shotgun (WGS) entry which is preliminary data.</text>
</comment>
<dbReference type="Proteomes" id="UP000315753">
    <property type="component" value="Unassembled WGS sequence"/>
</dbReference>
<dbReference type="RefSeq" id="WP_141602546.1">
    <property type="nucleotide sequence ID" value="NZ_JARMSC010000027.1"/>
</dbReference>
<proteinExistence type="predicted"/>
<dbReference type="OrthoDB" id="2636416at2"/>
<gene>
    <name evidence="1" type="ORF">FKZ59_09620</name>
</gene>
<protein>
    <submittedName>
        <fullName evidence="1">Uncharacterized protein</fullName>
    </submittedName>
</protein>
<evidence type="ECO:0000313" key="1">
    <source>
        <dbReference type="EMBL" id="TQE90521.1"/>
    </source>
</evidence>
<evidence type="ECO:0000313" key="2">
    <source>
        <dbReference type="Proteomes" id="UP000315753"/>
    </source>
</evidence>
<dbReference type="EMBL" id="VIGD01000011">
    <property type="protein sequence ID" value="TQE90521.1"/>
    <property type="molecule type" value="Genomic_DNA"/>
</dbReference>
<accession>A0A540V1C0</accession>